<protein>
    <submittedName>
        <fullName evidence="1">Uncharacterized protein</fullName>
    </submittedName>
</protein>
<name>A0A9P5TIK0_GYMJU</name>
<sequence length="372" mass="38839">MAADGTLGPSARVFDAGGVGQRATHITPPGKPPSFFSPGPDPLFTQGAVVVNQKARILATVNPGSNTVSLFHIDAEDPTKLTPFGKPANSGGEFPIAVTINSEGTTVCVLNGGAVNGVNCFSVNPILGLVPKPNTLRFLNVNQTTPPTGPLGSLSTIVFSHDESKLLTLVKGGKDVTPNAFLAAWAFGPDGSLSKNAVKSFTADDGRVPFTLVNIPGSNAYVAGDPTVGFEIFDFGNSTSLSATGISTPIPNQILACWVSYNPISGNFYIIDPVLSTITEVHFDAKLNSTIVKQYVPLANSGTLDNIVSIIGKHSFLHILQPLTSSITTLSVDRPGGALPVQIFNLTSALKDAGLSTYNNLNFQGMATYILK</sequence>
<accession>A0A9P5TIK0</accession>
<reference evidence="1" key="1">
    <citation type="submission" date="2020-11" db="EMBL/GenBank/DDBJ databases">
        <authorList>
            <consortium name="DOE Joint Genome Institute"/>
            <person name="Ahrendt S."/>
            <person name="Riley R."/>
            <person name="Andreopoulos W."/>
            <person name="LaButti K."/>
            <person name="Pangilinan J."/>
            <person name="Ruiz-duenas F.J."/>
            <person name="Barrasa J.M."/>
            <person name="Sanchez-Garcia M."/>
            <person name="Camarero S."/>
            <person name="Miyauchi S."/>
            <person name="Serrano A."/>
            <person name="Linde D."/>
            <person name="Babiker R."/>
            <person name="Drula E."/>
            <person name="Ayuso-Fernandez I."/>
            <person name="Pacheco R."/>
            <person name="Padilla G."/>
            <person name="Ferreira P."/>
            <person name="Barriuso J."/>
            <person name="Kellner H."/>
            <person name="Castanera R."/>
            <person name="Alfaro M."/>
            <person name="Ramirez L."/>
            <person name="Pisabarro A.G."/>
            <person name="Kuo A."/>
            <person name="Tritt A."/>
            <person name="Lipzen A."/>
            <person name="He G."/>
            <person name="Yan M."/>
            <person name="Ng V."/>
            <person name="Cullen D."/>
            <person name="Martin F."/>
            <person name="Rosso M.-N."/>
            <person name="Henrissat B."/>
            <person name="Hibbett D."/>
            <person name="Martinez A.T."/>
            <person name="Grigoriev I.V."/>
        </authorList>
    </citation>
    <scope>NUCLEOTIDE SEQUENCE</scope>
    <source>
        <strain evidence="1">AH 44721</strain>
    </source>
</reference>
<comment type="caution">
    <text evidence="1">The sequence shown here is derived from an EMBL/GenBank/DDBJ whole genome shotgun (WGS) entry which is preliminary data.</text>
</comment>
<evidence type="ECO:0000313" key="2">
    <source>
        <dbReference type="Proteomes" id="UP000724874"/>
    </source>
</evidence>
<gene>
    <name evidence="1" type="ORF">CPB84DRAFT_1837963</name>
</gene>
<keyword evidence="2" id="KW-1185">Reference proteome</keyword>
<dbReference type="InterPro" id="IPR015943">
    <property type="entry name" value="WD40/YVTN_repeat-like_dom_sf"/>
</dbReference>
<organism evidence="1 2">
    <name type="scientific">Gymnopilus junonius</name>
    <name type="common">Spectacular rustgill mushroom</name>
    <name type="synonym">Gymnopilus spectabilis subsp. junonius</name>
    <dbReference type="NCBI Taxonomy" id="109634"/>
    <lineage>
        <taxon>Eukaryota</taxon>
        <taxon>Fungi</taxon>
        <taxon>Dikarya</taxon>
        <taxon>Basidiomycota</taxon>
        <taxon>Agaricomycotina</taxon>
        <taxon>Agaricomycetes</taxon>
        <taxon>Agaricomycetidae</taxon>
        <taxon>Agaricales</taxon>
        <taxon>Agaricineae</taxon>
        <taxon>Hymenogastraceae</taxon>
        <taxon>Gymnopilus</taxon>
    </lineage>
</organism>
<evidence type="ECO:0000313" key="1">
    <source>
        <dbReference type="EMBL" id="KAF8885089.1"/>
    </source>
</evidence>
<proteinExistence type="predicted"/>
<dbReference type="Gene3D" id="2.130.10.10">
    <property type="entry name" value="YVTN repeat-like/Quinoprotein amine dehydrogenase"/>
    <property type="match status" value="1"/>
</dbReference>
<dbReference type="EMBL" id="JADNYJ010000104">
    <property type="protein sequence ID" value="KAF8885089.1"/>
    <property type="molecule type" value="Genomic_DNA"/>
</dbReference>
<dbReference type="OrthoDB" id="10006285at2759"/>
<dbReference type="Proteomes" id="UP000724874">
    <property type="component" value="Unassembled WGS sequence"/>
</dbReference>
<dbReference type="AlphaFoldDB" id="A0A9P5TIK0"/>